<keyword evidence="19" id="KW-1185">Reference proteome</keyword>
<dbReference type="InterPro" id="IPR000214">
    <property type="entry name" value="Znf_DNA_glyclase/AP_lyase"/>
</dbReference>
<organism evidence="18 19">
    <name type="scientific">Massilia frigida</name>
    <dbReference type="NCBI Taxonomy" id="2609281"/>
    <lineage>
        <taxon>Bacteria</taxon>
        <taxon>Pseudomonadati</taxon>
        <taxon>Pseudomonadota</taxon>
        <taxon>Betaproteobacteria</taxon>
        <taxon>Burkholderiales</taxon>
        <taxon>Oxalobacteraceae</taxon>
        <taxon>Telluria group</taxon>
        <taxon>Massilia</taxon>
    </lineage>
</organism>
<dbReference type="EC" id="4.2.99.18" evidence="15"/>
<dbReference type="InterPro" id="IPR020629">
    <property type="entry name" value="FPG_Glyclase"/>
</dbReference>
<dbReference type="GO" id="GO:0008534">
    <property type="term" value="F:oxidized purine nucleobase lesion DNA N-glycosylase activity"/>
    <property type="evidence" value="ECO:0007669"/>
    <property type="project" value="UniProtKB-EC"/>
</dbReference>
<dbReference type="PANTHER" id="PTHR22993">
    <property type="entry name" value="FORMAMIDOPYRIMIDINE-DNA GLYCOSYLASE"/>
    <property type="match status" value="1"/>
</dbReference>
<evidence type="ECO:0000256" key="5">
    <source>
        <dbReference type="ARBA" id="ARBA00022763"/>
    </source>
</evidence>
<evidence type="ECO:0000259" key="17">
    <source>
        <dbReference type="PROSITE" id="PS51068"/>
    </source>
</evidence>
<dbReference type="HAMAP" id="MF_00103">
    <property type="entry name" value="Fapy_DNA_glycosyl"/>
    <property type="match status" value="1"/>
</dbReference>
<dbReference type="NCBIfam" id="TIGR00577">
    <property type="entry name" value="fpg"/>
    <property type="match status" value="1"/>
</dbReference>
<dbReference type="GO" id="GO:0140078">
    <property type="term" value="F:class I DNA-(apurinic or apyrimidinic site) endonuclease activity"/>
    <property type="evidence" value="ECO:0007669"/>
    <property type="project" value="UniProtKB-EC"/>
</dbReference>
<evidence type="ECO:0000256" key="11">
    <source>
        <dbReference type="ARBA" id="ARBA00023239"/>
    </source>
</evidence>
<dbReference type="SUPFAM" id="SSF46946">
    <property type="entry name" value="S13-like H2TH domain"/>
    <property type="match status" value="1"/>
</dbReference>
<dbReference type="NCBIfam" id="NF002211">
    <property type="entry name" value="PRK01103.1"/>
    <property type="match status" value="1"/>
</dbReference>
<keyword evidence="12 15" id="KW-0511">Multifunctional enzyme</keyword>
<evidence type="ECO:0000256" key="9">
    <source>
        <dbReference type="ARBA" id="ARBA00023125"/>
    </source>
</evidence>
<keyword evidence="6 15" id="KW-0863">Zinc-finger</keyword>
<dbReference type="CDD" id="cd08966">
    <property type="entry name" value="EcFpg-like_N"/>
    <property type="match status" value="1"/>
</dbReference>
<dbReference type="SUPFAM" id="SSF81624">
    <property type="entry name" value="N-terminal domain of MutM-like DNA repair proteins"/>
    <property type="match status" value="1"/>
</dbReference>
<dbReference type="InterPro" id="IPR035937">
    <property type="entry name" value="FPG_N"/>
</dbReference>
<comment type="subunit">
    <text evidence="3 15">Monomer.</text>
</comment>
<feature type="domain" description="Formamidopyrimidine-DNA glycosylase catalytic" evidence="17">
    <location>
        <begin position="2"/>
        <end position="116"/>
    </location>
</feature>
<evidence type="ECO:0000256" key="13">
    <source>
        <dbReference type="ARBA" id="ARBA00023295"/>
    </source>
</evidence>
<dbReference type="InterPro" id="IPR010663">
    <property type="entry name" value="Znf_FPG/IleRS"/>
</dbReference>
<dbReference type="InterPro" id="IPR010979">
    <property type="entry name" value="Ribosomal_uS13-like_H2TH"/>
</dbReference>
<protein>
    <recommendedName>
        <fullName evidence="15">Formamidopyrimidine-DNA glycosylase</fullName>
        <shortName evidence="15">Fapy-DNA glycosylase</shortName>
        <ecNumber evidence="15">3.2.2.23</ecNumber>
    </recommendedName>
    <alternativeName>
        <fullName evidence="15">DNA-(apurinic or apyrimidinic site) lyase MutM</fullName>
        <shortName evidence="15">AP lyase MutM</shortName>
        <ecNumber evidence="15">4.2.99.18</ecNumber>
    </alternativeName>
</protein>
<evidence type="ECO:0000256" key="6">
    <source>
        <dbReference type="ARBA" id="ARBA00022771"/>
    </source>
</evidence>
<dbReference type="EC" id="3.2.2.23" evidence="15"/>
<keyword evidence="9 15" id="KW-0238">DNA-binding</keyword>
<evidence type="ECO:0000256" key="1">
    <source>
        <dbReference type="ARBA" id="ARBA00001668"/>
    </source>
</evidence>
<feature type="active site" description="Schiff-base intermediate with DNA" evidence="15">
    <location>
        <position position="2"/>
    </location>
</feature>
<dbReference type="Proteomes" id="UP000621455">
    <property type="component" value="Unassembled WGS sequence"/>
</dbReference>
<evidence type="ECO:0000313" key="18">
    <source>
        <dbReference type="EMBL" id="NHZ83040.1"/>
    </source>
</evidence>
<dbReference type="Pfam" id="PF06827">
    <property type="entry name" value="zf-FPG_IleRS"/>
    <property type="match status" value="1"/>
</dbReference>
<keyword evidence="5 15" id="KW-0227">DNA damage</keyword>
<feature type="binding site" evidence="15">
    <location>
        <position position="91"/>
    </location>
    <ligand>
        <name>DNA</name>
        <dbReference type="ChEBI" id="CHEBI:16991"/>
    </ligand>
</feature>
<sequence>MPELPEVEVTRRGVAPHIDGRIVDSVLMRREGLRWPFPPGLSDLLAGQRILHTGRRGKYLLIAFDHGTLIIHLGMSGHLRVLPLDTEVKKHDHFDLVVEGDTGPQGLRMNDPRRFGAVLWHPGDDGELDQHILLRGLGVEPLEAGFSGELLYRATRKRSAPIKQVLLAGDIVVGVGNIYACESLFRAGINPKTPAARIGRERYNRLAEAIRLILSEAIVQGGSTLRDFIAVNGQSGYFQQTYFVYDRAGVPCRNCGAEIRQIKQGQRSTFYCVNCQK</sequence>
<evidence type="ECO:0000256" key="2">
    <source>
        <dbReference type="ARBA" id="ARBA00009409"/>
    </source>
</evidence>
<dbReference type="Pfam" id="PF06831">
    <property type="entry name" value="H2TH"/>
    <property type="match status" value="1"/>
</dbReference>
<keyword evidence="13 15" id="KW-0326">Glycosidase</keyword>
<keyword evidence="7 15" id="KW-0378">Hydrolase</keyword>
<dbReference type="EMBL" id="WHJG01000042">
    <property type="protein sequence ID" value="NHZ83040.1"/>
    <property type="molecule type" value="Genomic_DNA"/>
</dbReference>
<feature type="active site" description="Proton donor" evidence="15">
    <location>
        <position position="3"/>
    </location>
</feature>
<feature type="active site" description="Proton donor; for beta-elimination activity" evidence="15">
    <location>
        <position position="58"/>
    </location>
</feature>
<dbReference type="InterPro" id="IPR015886">
    <property type="entry name" value="H2TH_FPG"/>
</dbReference>
<keyword evidence="8 15" id="KW-0862">Zinc</keyword>
<accession>A0ABX0NC70</accession>
<dbReference type="PROSITE" id="PS01242">
    <property type="entry name" value="ZF_FPG_1"/>
    <property type="match status" value="1"/>
</dbReference>
<feature type="domain" description="FPG-type" evidence="16">
    <location>
        <begin position="243"/>
        <end position="277"/>
    </location>
</feature>
<dbReference type="SMART" id="SM00898">
    <property type="entry name" value="Fapy_DNA_glyco"/>
    <property type="match status" value="1"/>
</dbReference>
<dbReference type="SUPFAM" id="SSF57716">
    <property type="entry name" value="Glucocorticoid receptor-like (DNA-binding domain)"/>
    <property type="match status" value="1"/>
</dbReference>
<keyword evidence="10 15" id="KW-0234">DNA repair</keyword>
<evidence type="ECO:0000256" key="15">
    <source>
        <dbReference type="HAMAP-Rule" id="MF_00103"/>
    </source>
</evidence>
<evidence type="ECO:0000256" key="10">
    <source>
        <dbReference type="ARBA" id="ARBA00023204"/>
    </source>
</evidence>
<keyword evidence="4 15" id="KW-0479">Metal-binding</keyword>
<proteinExistence type="inferred from homology"/>
<dbReference type="InterPro" id="IPR012319">
    <property type="entry name" value="FPG_cat"/>
</dbReference>
<dbReference type="PANTHER" id="PTHR22993:SF9">
    <property type="entry name" value="FORMAMIDOPYRIMIDINE-DNA GLYCOSYLASE"/>
    <property type="match status" value="1"/>
</dbReference>
<gene>
    <name evidence="15 18" type="primary">mutM</name>
    <name evidence="15" type="synonym">fpg</name>
    <name evidence="18" type="ORF">F2P44_27740</name>
</gene>
<evidence type="ECO:0000256" key="12">
    <source>
        <dbReference type="ARBA" id="ARBA00023268"/>
    </source>
</evidence>
<dbReference type="Gene3D" id="1.10.8.50">
    <property type="match status" value="1"/>
</dbReference>
<reference evidence="18 19" key="1">
    <citation type="submission" date="2019-10" db="EMBL/GenBank/DDBJ databases">
        <title>Taxonomy of Antarctic Massilia spp.: description of Massilia rubra sp. nov., Massilia aquatica sp. nov., Massilia mucilaginosa sp. nov., Massilia frigida sp. nov. isolated from streams, lakes and regoliths.</title>
        <authorList>
            <person name="Holochova P."/>
            <person name="Sedlacek I."/>
            <person name="Kralova S."/>
            <person name="Maslanova I."/>
            <person name="Busse H.-J."/>
            <person name="Stankova E."/>
            <person name="Vrbovska V."/>
            <person name="Kovarovic V."/>
            <person name="Bartak M."/>
            <person name="Svec P."/>
            <person name="Pantucek R."/>
        </authorList>
    </citation>
    <scope>NUCLEOTIDE SEQUENCE [LARGE SCALE GENOMIC DNA]</scope>
    <source>
        <strain evidence="18 19">CCM 8695</strain>
    </source>
</reference>
<feature type="binding site" evidence="15">
    <location>
        <position position="113"/>
    </location>
    <ligand>
        <name>DNA</name>
        <dbReference type="ChEBI" id="CHEBI:16991"/>
    </ligand>
</feature>
<comment type="similarity">
    <text evidence="2 15">Belongs to the FPG family.</text>
</comment>
<dbReference type="SMART" id="SM01232">
    <property type="entry name" value="H2TH"/>
    <property type="match status" value="1"/>
</dbReference>
<evidence type="ECO:0000256" key="14">
    <source>
        <dbReference type="ARBA" id="ARBA00044632"/>
    </source>
</evidence>
<dbReference type="InterPro" id="IPR015887">
    <property type="entry name" value="DNA_glyclase_Znf_dom_DNA_BS"/>
</dbReference>
<dbReference type="Gene3D" id="3.20.190.10">
    <property type="entry name" value="MutM-like, N-terminal"/>
    <property type="match status" value="1"/>
</dbReference>
<dbReference type="PROSITE" id="PS51068">
    <property type="entry name" value="FPG_CAT"/>
    <property type="match status" value="1"/>
</dbReference>
<evidence type="ECO:0000256" key="7">
    <source>
        <dbReference type="ARBA" id="ARBA00022801"/>
    </source>
</evidence>
<feature type="active site" description="Proton donor; for delta-elimination activity" evidence="15">
    <location>
        <position position="267"/>
    </location>
</feature>
<comment type="function">
    <text evidence="15">Involved in base excision repair of DNA damaged by oxidation or by mutagenic agents. Acts as DNA glycosylase that recognizes and removes damaged bases. Has a preference for oxidized purines, such as 7,8-dihydro-8-oxoguanine (8-oxoG). Has AP (apurinic/apyrimidinic) lyase activity and introduces nicks in the DNA strand. Cleaves the DNA backbone by beta-delta elimination to generate a single-strand break at the site of the removed base with both 3'- and 5'-phosphates.</text>
</comment>
<comment type="catalytic activity">
    <reaction evidence="1 15">
        <text>Hydrolysis of DNA containing ring-opened 7-methylguanine residues, releasing 2,6-diamino-4-hydroxy-5-(N-methyl)formamidopyrimidine.</text>
        <dbReference type="EC" id="3.2.2.23"/>
    </reaction>
</comment>
<comment type="cofactor">
    <cofactor evidence="15">
        <name>Zn(2+)</name>
        <dbReference type="ChEBI" id="CHEBI:29105"/>
    </cofactor>
    <text evidence="15">Binds 1 zinc ion per subunit.</text>
</comment>
<evidence type="ECO:0000259" key="16">
    <source>
        <dbReference type="PROSITE" id="PS51066"/>
    </source>
</evidence>
<dbReference type="RefSeq" id="WP_167092072.1">
    <property type="nucleotide sequence ID" value="NZ_WHJG01000042.1"/>
</dbReference>
<feature type="binding site" evidence="15">
    <location>
        <position position="158"/>
    </location>
    <ligand>
        <name>DNA</name>
        <dbReference type="ChEBI" id="CHEBI:16991"/>
    </ligand>
</feature>
<comment type="catalytic activity">
    <reaction evidence="14 15">
        <text>2'-deoxyribonucleotide-(2'-deoxyribose 5'-phosphate)-2'-deoxyribonucleotide-DNA = a 3'-end 2'-deoxyribonucleotide-(2,3-dehydro-2,3-deoxyribose 5'-phosphate)-DNA + a 5'-end 5'-phospho-2'-deoxyribonucleoside-DNA + H(+)</text>
        <dbReference type="Rhea" id="RHEA:66592"/>
        <dbReference type="Rhea" id="RHEA-COMP:13180"/>
        <dbReference type="Rhea" id="RHEA-COMP:16897"/>
        <dbReference type="Rhea" id="RHEA-COMP:17067"/>
        <dbReference type="ChEBI" id="CHEBI:15378"/>
        <dbReference type="ChEBI" id="CHEBI:136412"/>
        <dbReference type="ChEBI" id="CHEBI:157695"/>
        <dbReference type="ChEBI" id="CHEBI:167181"/>
        <dbReference type="EC" id="4.2.99.18"/>
    </reaction>
</comment>
<dbReference type="PROSITE" id="PS51066">
    <property type="entry name" value="ZF_FPG_2"/>
    <property type="match status" value="1"/>
</dbReference>
<name>A0ABX0NC70_9BURK</name>
<keyword evidence="11 15" id="KW-0456">Lyase</keyword>
<evidence type="ECO:0000256" key="4">
    <source>
        <dbReference type="ARBA" id="ARBA00022723"/>
    </source>
</evidence>
<evidence type="ECO:0000313" key="19">
    <source>
        <dbReference type="Proteomes" id="UP000621455"/>
    </source>
</evidence>
<comment type="caution">
    <text evidence="18">The sequence shown here is derived from an EMBL/GenBank/DDBJ whole genome shotgun (WGS) entry which is preliminary data.</text>
</comment>
<dbReference type="Pfam" id="PF01149">
    <property type="entry name" value="Fapy_DNA_glyco"/>
    <property type="match status" value="1"/>
</dbReference>
<evidence type="ECO:0000256" key="3">
    <source>
        <dbReference type="ARBA" id="ARBA00011245"/>
    </source>
</evidence>
<evidence type="ECO:0000256" key="8">
    <source>
        <dbReference type="ARBA" id="ARBA00022833"/>
    </source>
</evidence>